<dbReference type="InParanoid" id="A0A1C7N6Z7"/>
<comment type="caution">
    <text evidence="1">The sequence shown here is derived from an EMBL/GenBank/DDBJ whole genome shotgun (WGS) entry which is preliminary data.</text>
</comment>
<evidence type="ECO:0000313" key="1">
    <source>
        <dbReference type="EMBL" id="OBZ83094.1"/>
    </source>
</evidence>
<gene>
    <name evidence="1" type="ORF">A0J61_08859</name>
</gene>
<name>A0A1C7N6Z7_9FUNG</name>
<protein>
    <submittedName>
        <fullName evidence="1">Uncharacterized protein</fullName>
    </submittedName>
</protein>
<dbReference type="OrthoDB" id="2282145at2759"/>
<proteinExistence type="predicted"/>
<dbReference type="AlphaFoldDB" id="A0A1C7N6Z7"/>
<evidence type="ECO:0000313" key="2">
    <source>
        <dbReference type="Proteomes" id="UP000093000"/>
    </source>
</evidence>
<sequence>MTMTNIRNHPYHFEHVLQQSTDYRTSSVQTTNTNFTWLVFINAKWVPFANLNQHKLEQTLGLGGTFVDIEDSLFPGVKRVRVFPKANYLSYLGVKYRLSRVMQPHQFEFSTEDHPYCQPDEDDPAVNRMLSNVLFNDTMMMSR</sequence>
<organism evidence="1 2">
    <name type="scientific">Choanephora cucurbitarum</name>
    <dbReference type="NCBI Taxonomy" id="101091"/>
    <lineage>
        <taxon>Eukaryota</taxon>
        <taxon>Fungi</taxon>
        <taxon>Fungi incertae sedis</taxon>
        <taxon>Mucoromycota</taxon>
        <taxon>Mucoromycotina</taxon>
        <taxon>Mucoromycetes</taxon>
        <taxon>Mucorales</taxon>
        <taxon>Mucorineae</taxon>
        <taxon>Choanephoraceae</taxon>
        <taxon>Choanephoroideae</taxon>
        <taxon>Choanephora</taxon>
    </lineage>
</organism>
<accession>A0A1C7N6Z7</accession>
<dbReference type="Proteomes" id="UP000093000">
    <property type="component" value="Unassembled WGS sequence"/>
</dbReference>
<reference evidence="1 2" key="1">
    <citation type="submission" date="2016-03" db="EMBL/GenBank/DDBJ databases">
        <title>Choanephora cucurbitarum.</title>
        <authorList>
            <person name="Min B."/>
            <person name="Park H."/>
            <person name="Park J.-H."/>
            <person name="Shin H.-D."/>
            <person name="Choi I.-G."/>
        </authorList>
    </citation>
    <scope>NUCLEOTIDE SEQUENCE [LARGE SCALE GENOMIC DNA]</scope>
    <source>
        <strain evidence="1 2">KUS-F28377</strain>
    </source>
</reference>
<dbReference type="EMBL" id="LUGH01000723">
    <property type="protein sequence ID" value="OBZ83094.1"/>
    <property type="molecule type" value="Genomic_DNA"/>
</dbReference>
<keyword evidence="2" id="KW-1185">Reference proteome</keyword>